<feature type="transmembrane region" description="Helical" evidence="2">
    <location>
        <begin position="69"/>
        <end position="88"/>
    </location>
</feature>
<dbReference type="GO" id="GO:0016020">
    <property type="term" value="C:membrane"/>
    <property type="evidence" value="ECO:0007669"/>
    <property type="project" value="InterPro"/>
</dbReference>
<name>A0A8J3LFG9_9ACTN</name>
<dbReference type="AlphaFoldDB" id="A0A8J3LFG9"/>
<feature type="domain" description="EamA" evidence="3">
    <location>
        <begin position="12"/>
        <end position="139"/>
    </location>
</feature>
<gene>
    <name evidence="4" type="ORF">Cme02nite_61210</name>
</gene>
<feature type="transmembrane region" description="Helical" evidence="2">
    <location>
        <begin position="243"/>
        <end position="263"/>
    </location>
</feature>
<feature type="transmembrane region" description="Helical" evidence="2">
    <location>
        <begin position="182"/>
        <end position="203"/>
    </location>
</feature>
<evidence type="ECO:0000256" key="1">
    <source>
        <dbReference type="ARBA" id="ARBA00007362"/>
    </source>
</evidence>
<feature type="transmembrane region" description="Helical" evidence="2">
    <location>
        <begin position="38"/>
        <end position="57"/>
    </location>
</feature>
<keyword evidence="2" id="KW-0472">Membrane</keyword>
<feature type="transmembrane region" description="Helical" evidence="2">
    <location>
        <begin position="123"/>
        <end position="142"/>
    </location>
</feature>
<dbReference type="EMBL" id="BONJ01000035">
    <property type="protein sequence ID" value="GIG17789.1"/>
    <property type="molecule type" value="Genomic_DNA"/>
</dbReference>
<dbReference type="SUPFAM" id="SSF103481">
    <property type="entry name" value="Multidrug resistance efflux transporter EmrE"/>
    <property type="match status" value="2"/>
</dbReference>
<dbReference type="PANTHER" id="PTHR22911:SF76">
    <property type="entry name" value="EAMA DOMAIN-CONTAINING PROTEIN"/>
    <property type="match status" value="1"/>
</dbReference>
<feature type="domain" description="EamA" evidence="3">
    <location>
        <begin position="153"/>
        <end position="286"/>
    </location>
</feature>
<evidence type="ECO:0000259" key="3">
    <source>
        <dbReference type="Pfam" id="PF00892"/>
    </source>
</evidence>
<dbReference type="Proteomes" id="UP000660339">
    <property type="component" value="Unassembled WGS sequence"/>
</dbReference>
<proteinExistence type="inferred from homology"/>
<evidence type="ECO:0000313" key="5">
    <source>
        <dbReference type="Proteomes" id="UP000660339"/>
    </source>
</evidence>
<evidence type="ECO:0000256" key="2">
    <source>
        <dbReference type="SAM" id="Phobius"/>
    </source>
</evidence>
<dbReference type="RefSeq" id="WP_166386478.1">
    <property type="nucleotide sequence ID" value="NZ_BAAATT010000032.1"/>
</dbReference>
<keyword evidence="2" id="KW-0812">Transmembrane</keyword>
<reference evidence="4" key="1">
    <citation type="submission" date="2021-01" db="EMBL/GenBank/DDBJ databases">
        <title>Whole genome shotgun sequence of Catellatospora methionotrophica NBRC 14553.</title>
        <authorList>
            <person name="Komaki H."/>
            <person name="Tamura T."/>
        </authorList>
    </citation>
    <scope>NUCLEOTIDE SEQUENCE</scope>
    <source>
        <strain evidence="4">NBRC 14553</strain>
    </source>
</reference>
<accession>A0A8J3LFG9</accession>
<keyword evidence="2" id="KW-1133">Transmembrane helix</keyword>
<feature type="transmembrane region" description="Helical" evidence="2">
    <location>
        <begin position="269"/>
        <end position="289"/>
    </location>
</feature>
<dbReference type="InterPro" id="IPR037185">
    <property type="entry name" value="EmrE-like"/>
</dbReference>
<dbReference type="PANTHER" id="PTHR22911">
    <property type="entry name" value="ACYL-MALONYL CONDENSING ENZYME-RELATED"/>
    <property type="match status" value="1"/>
</dbReference>
<protein>
    <recommendedName>
        <fullName evidence="3">EamA domain-containing protein</fullName>
    </recommendedName>
</protein>
<feature type="transmembrane region" description="Helical" evidence="2">
    <location>
        <begin position="215"/>
        <end position="236"/>
    </location>
</feature>
<comment type="similarity">
    <text evidence="1">Belongs to the EamA transporter family.</text>
</comment>
<dbReference type="InterPro" id="IPR000620">
    <property type="entry name" value="EamA_dom"/>
</dbReference>
<organism evidence="4 5">
    <name type="scientific">Catellatospora methionotrophica</name>
    <dbReference type="NCBI Taxonomy" id="121620"/>
    <lineage>
        <taxon>Bacteria</taxon>
        <taxon>Bacillati</taxon>
        <taxon>Actinomycetota</taxon>
        <taxon>Actinomycetes</taxon>
        <taxon>Micromonosporales</taxon>
        <taxon>Micromonosporaceae</taxon>
        <taxon>Catellatospora</taxon>
    </lineage>
</organism>
<keyword evidence="5" id="KW-1185">Reference proteome</keyword>
<dbReference type="Pfam" id="PF00892">
    <property type="entry name" value="EamA"/>
    <property type="match status" value="2"/>
</dbReference>
<feature type="transmembrane region" description="Helical" evidence="2">
    <location>
        <begin position="94"/>
        <end position="116"/>
    </location>
</feature>
<sequence>MRSRLDPLTIAAITVAIIAVSSSGPLIAYAAAPALAIAFWRNALAVGVLAPVTLTRRRAELRGLRTDHAWRWSVLAGLALAGHFATWVPSVKMTTVATATALVATQPVWAGLIALWQGRRLGRWTWIGIGTAVVGAAIATGADFTRGGTAFVGDLLAVAGGLLAAVYTSLGEKARSRTSTTTYTTVCYSVCAVVLLAVCLLFGVELTGFDDRTWLAIIALTAGAQLLGHSMFNYALHKVSATTISVLILLEVPGAAVLGWLWLGQTPPTAAWPGIALLMAGVAAVILGARRPAALPTPDPVDIDLSTGDR</sequence>
<feature type="transmembrane region" description="Helical" evidence="2">
    <location>
        <begin position="148"/>
        <end position="170"/>
    </location>
</feature>
<comment type="caution">
    <text evidence="4">The sequence shown here is derived from an EMBL/GenBank/DDBJ whole genome shotgun (WGS) entry which is preliminary data.</text>
</comment>
<evidence type="ECO:0000313" key="4">
    <source>
        <dbReference type="EMBL" id="GIG17789.1"/>
    </source>
</evidence>